<dbReference type="SUPFAM" id="SSF103473">
    <property type="entry name" value="MFS general substrate transporter"/>
    <property type="match status" value="1"/>
</dbReference>
<dbReference type="InterPro" id="IPR020846">
    <property type="entry name" value="MFS_dom"/>
</dbReference>
<dbReference type="Proteomes" id="UP000885806">
    <property type="component" value="Unassembled WGS sequence"/>
</dbReference>
<name>A0A7V5NWM7_9PROT</name>
<dbReference type="Pfam" id="PF07690">
    <property type="entry name" value="MFS_1"/>
    <property type="match status" value="1"/>
</dbReference>
<keyword evidence="3 6" id="KW-0812">Transmembrane</keyword>
<feature type="non-terminal residue" evidence="8">
    <location>
        <position position="167"/>
    </location>
</feature>
<dbReference type="AlphaFoldDB" id="A0A7V5NWM7"/>
<evidence type="ECO:0000256" key="1">
    <source>
        <dbReference type="ARBA" id="ARBA00004141"/>
    </source>
</evidence>
<dbReference type="PANTHER" id="PTHR23505:SF79">
    <property type="entry name" value="PROTEIN SPINSTER"/>
    <property type="match status" value="1"/>
</dbReference>
<comment type="caution">
    <text evidence="8">The sequence shown here is derived from an EMBL/GenBank/DDBJ whole genome shotgun (WGS) entry which is preliminary data.</text>
</comment>
<evidence type="ECO:0000313" key="8">
    <source>
        <dbReference type="EMBL" id="HHI88643.1"/>
    </source>
</evidence>
<accession>A0A7V5NWM7</accession>
<dbReference type="EMBL" id="DROP01000114">
    <property type="protein sequence ID" value="HHI88643.1"/>
    <property type="molecule type" value="Genomic_DNA"/>
</dbReference>
<gene>
    <name evidence="8" type="ORF">ENK01_01700</name>
</gene>
<dbReference type="PANTHER" id="PTHR23505">
    <property type="entry name" value="SPINSTER"/>
    <property type="match status" value="1"/>
</dbReference>
<keyword evidence="2" id="KW-0813">Transport</keyword>
<dbReference type="Gene3D" id="1.20.1250.20">
    <property type="entry name" value="MFS general substrate transporter like domains"/>
    <property type="match status" value="1"/>
</dbReference>
<reference evidence="8" key="1">
    <citation type="journal article" date="2020" name="mSystems">
        <title>Genome- and Community-Level Interaction Insights into Carbon Utilization and Element Cycling Functions of Hydrothermarchaeota in Hydrothermal Sediment.</title>
        <authorList>
            <person name="Zhou Z."/>
            <person name="Liu Y."/>
            <person name="Xu W."/>
            <person name="Pan J."/>
            <person name="Luo Z.H."/>
            <person name="Li M."/>
        </authorList>
    </citation>
    <scope>NUCLEOTIDE SEQUENCE [LARGE SCALE GENOMIC DNA]</scope>
    <source>
        <strain evidence="8">HyVt-538</strain>
    </source>
</reference>
<evidence type="ECO:0000256" key="5">
    <source>
        <dbReference type="ARBA" id="ARBA00023136"/>
    </source>
</evidence>
<dbReference type="InterPro" id="IPR044770">
    <property type="entry name" value="MFS_spinster-like"/>
</dbReference>
<evidence type="ECO:0000256" key="2">
    <source>
        <dbReference type="ARBA" id="ARBA00022448"/>
    </source>
</evidence>
<evidence type="ECO:0000256" key="3">
    <source>
        <dbReference type="ARBA" id="ARBA00022692"/>
    </source>
</evidence>
<dbReference type="GO" id="GO:0022857">
    <property type="term" value="F:transmembrane transporter activity"/>
    <property type="evidence" value="ECO:0007669"/>
    <property type="project" value="InterPro"/>
</dbReference>
<evidence type="ECO:0000259" key="7">
    <source>
        <dbReference type="PROSITE" id="PS50850"/>
    </source>
</evidence>
<keyword evidence="4 6" id="KW-1133">Transmembrane helix</keyword>
<evidence type="ECO:0000256" key="4">
    <source>
        <dbReference type="ARBA" id="ARBA00022989"/>
    </source>
</evidence>
<feature type="domain" description="Major facilitator superfamily (MFS) profile" evidence="7">
    <location>
        <begin position="15"/>
        <end position="167"/>
    </location>
</feature>
<keyword evidence="5 6" id="KW-0472">Membrane</keyword>
<protein>
    <submittedName>
        <fullName evidence="8">MFS transporter</fullName>
    </submittedName>
</protein>
<sequence>MNTRTYPHPARAWAMVGLLMIAYVLSYMDRSVFGNLLEPIKAEFELSDTQMGLLGGLAFGIFYGLLGVPLGWLGDRYSRRNIVAAGVAVWSLATALTGLARGFFSLFGTRLMTGAGEATLSPCAMSMISDMFPKHRRGLAVAIYSMAISIGLGVGSIFLGWLIKTAE</sequence>
<feature type="transmembrane region" description="Helical" evidence="6">
    <location>
        <begin position="141"/>
        <end position="163"/>
    </location>
</feature>
<feature type="transmembrane region" description="Helical" evidence="6">
    <location>
        <begin position="82"/>
        <end position="104"/>
    </location>
</feature>
<proteinExistence type="predicted"/>
<dbReference type="InterPro" id="IPR011701">
    <property type="entry name" value="MFS"/>
</dbReference>
<evidence type="ECO:0000256" key="6">
    <source>
        <dbReference type="SAM" id="Phobius"/>
    </source>
</evidence>
<organism evidence="8">
    <name type="scientific">Hellea balneolensis</name>
    <dbReference type="NCBI Taxonomy" id="287478"/>
    <lineage>
        <taxon>Bacteria</taxon>
        <taxon>Pseudomonadati</taxon>
        <taxon>Pseudomonadota</taxon>
        <taxon>Alphaproteobacteria</taxon>
        <taxon>Maricaulales</taxon>
        <taxon>Robiginitomaculaceae</taxon>
        <taxon>Hellea</taxon>
    </lineage>
</organism>
<dbReference type="InterPro" id="IPR036259">
    <property type="entry name" value="MFS_trans_sf"/>
</dbReference>
<dbReference type="PROSITE" id="PS50850">
    <property type="entry name" value="MFS"/>
    <property type="match status" value="1"/>
</dbReference>
<dbReference type="GO" id="GO:0016020">
    <property type="term" value="C:membrane"/>
    <property type="evidence" value="ECO:0007669"/>
    <property type="project" value="UniProtKB-SubCell"/>
</dbReference>
<feature type="transmembrane region" description="Helical" evidence="6">
    <location>
        <begin position="12"/>
        <end position="33"/>
    </location>
</feature>
<feature type="transmembrane region" description="Helical" evidence="6">
    <location>
        <begin position="53"/>
        <end position="73"/>
    </location>
</feature>
<comment type="subcellular location">
    <subcellularLocation>
        <location evidence="1">Membrane</location>
        <topology evidence="1">Multi-pass membrane protein</topology>
    </subcellularLocation>
</comment>